<feature type="transmembrane region" description="Helical" evidence="1">
    <location>
        <begin position="20"/>
        <end position="39"/>
    </location>
</feature>
<gene>
    <name evidence="2" type="primary">U3MXJ8</name>
</gene>
<sequence length="233" mass="25466">MMPVFALDVRIDLGSTLGVTFIGVAVSSMIYGCTCLQTFNYYRSSRAKADNAFLRALKQVALLLLCDTFHQILVLHATYHYLILGFAEPVTLSTTLIWSLPAEIIMNHRDRESSLSCSTVGTMLIMWAVSQHVYLAVCAVCAAFYIFEHGGLTTSKALLTVANIAVNLAYGIRGSLYHNLFEAAKALQIHGTIGLSISLATDLFISLSLCYYLHQSRTGLRGYVGSPSAPAQR</sequence>
<evidence type="ECO:0000313" key="2">
    <source>
        <dbReference type="EMBL" id="VWO95733.1"/>
    </source>
</evidence>
<name>A0A5K1JUJ2_9APHY</name>
<keyword evidence="1" id="KW-0812">Transmembrane</keyword>
<dbReference type="AlphaFoldDB" id="A0A5K1JUJ2"/>
<proteinExistence type="predicted"/>
<accession>A0A5K1JUJ2</accession>
<feature type="transmembrane region" description="Helical" evidence="1">
    <location>
        <begin position="124"/>
        <end position="146"/>
    </location>
</feature>
<keyword evidence="1" id="KW-0472">Membrane</keyword>
<dbReference type="EMBL" id="LR725068">
    <property type="protein sequence ID" value="VWO95733.1"/>
    <property type="molecule type" value="Genomic_DNA"/>
</dbReference>
<protein>
    <submittedName>
        <fullName evidence="2">Spa2</fullName>
    </submittedName>
</protein>
<feature type="transmembrane region" description="Helical" evidence="1">
    <location>
        <begin position="60"/>
        <end position="82"/>
    </location>
</feature>
<feature type="transmembrane region" description="Helical" evidence="1">
    <location>
        <begin position="189"/>
        <end position="213"/>
    </location>
</feature>
<feature type="transmembrane region" description="Helical" evidence="1">
    <location>
        <begin position="158"/>
        <end position="177"/>
    </location>
</feature>
<evidence type="ECO:0000256" key="1">
    <source>
        <dbReference type="SAM" id="Phobius"/>
    </source>
</evidence>
<reference evidence="2" key="1">
    <citation type="submission" date="2019-10" db="EMBL/GenBank/DDBJ databases">
        <authorList>
            <person name="Nor Muhammad N."/>
        </authorList>
    </citation>
    <scope>NUCLEOTIDE SEQUENCE</scope>
</reference>
<keyword evidence="1" id="KW-1133">Transmembrane helix</keyword>
<organism evidence="2">
    <name type="scientific">Ganoderma boninense</name>
    <dbReference type="NCBI Taxonomy" id="34458"/>
    <lineage>
        <taxon>Eukaryota</taxon>
        <taxon>Fungi</taxon>
        <taxon>Dikarya</taxon>
        <taxon>Basidiomycota</taxon>
        <taxon>Agaricomycotina</taxon>
        <taxon>Agaricomycetes</taxon>
        <taxon>Polyporales</taxon>
        <taxon>Polyporaceae</taxon>
        <taxon>Ganoderma</taxon>
    </lineage>
</organism>